<feature type="region of interest" description="Disordered" evidence="5">
    <location>
        <begin position="199"/>
        <end position="220"/>
    </location>
</feature>
<dbReference type="InterPro" id="IPR005119">
    <property type="entry name" value="LysR_subst-bd"/>
</dbReference>
<dbReference type="InterPro" id="IPR036388">
    <property type="entry name" value="WH-like_DNA-bd_sf"/>
</dbReference>
<dbReference type="Pfam" id="PF03466">
    <property type="entry name" value="LysR_substrate"/>
    <property type="match status" value="1"/>
</dbReference>
<dbReference type="PANTHER" id="PTHR30346">
    <property type="entry name" value="TRANSCRIPTIONAL DUAL REGULATOR HCAR-RELATED"/>
    <property type="match status" value="1"/>
</dbReference>
<dbReference type="InterPro" id="IPR036390">
    <property type="entry name" value="WH_DNA-bd_sf"/>
</dbReference>
<evidence type="ECO:0000256" key="4">
    <source>
        <dbReference type="ARBA" id="ARBA00023163"/>
    </source>
</evidence>
<reference evidence="7 8" key="1">
    <citation type="submission" date="2024-10" db="EMBL/GenBank/DDBJ databases">
        <title>The Natural Products Discovery Center: Release of the First 8490 Sequenced Strains for Exploring Actinobacteria Biosynthetic Diversity.</title>
        <authorList>
            <person name="Kalkreuter E."/>
            <person name="Kautsar S.A."/>
            <person name="Yang D."/>
            <person name="Bader C.D."/>
            <person name="Teijaro C.N."/>
            <person name="Fluegel L."/>
            <person name="Davis C.M."/>
            <person name="Simpson J.R."/>
            <person name="Lauterbach L."/>
            <person name="Steele A.D."/>
            <person name="Gui C."/>
            <person name="Meng S."/>
            <person name="Li G."/>
            <person name="Viehrig K."/>
            <person name="Ye F."/>
            <person name="Su P."/>
            <person name="Kiefer A.F."/>
            <person name="Nichols A."/>
            <person name="Cepeda A.J."/>
            <person name="Yan W."/>
            <person name="Fan B."/>
            <person name="Jiang Y."/>
            <person name="Adhikari A."/>
            <person name="Zheng C.-J."/>
            <person name="Schuster L."/>
            <person name="Cowan T.M."/>
            <person name="Smanski M.J."/>
            <person name="Chevrette M.G."/>
            <person name="De Carvalho L.P.S."/>
            <person name="Shen B."/>
        </authorList>
    </citation>
    <scope>NUCLEOTIDE SEQUENCE [LARGE SCALE GENOMIC DNA]</scope>
    <source>
        <strain evidence="7 8">NPDC050545</strain>
    </source>
</reference>
<evidence type="ECO:0000256" key="5">
    <source>
        <dbReference type="SAM" id="MobiDB-lite"/>
    </source>
</evidence>
<dbReference type="PROSITE" id="PS50931">
    <property type="entry name" value="HTH_LYSR"/>
    <property type="match status" value="1"/>
</dbReference>
<keyword evidence="2" id="KW-0805">Transcription regulation</keyword>
<dbReference type="RefSeq" id="WP_397088812.1">
    <property type="nucleotide sequence ID" value="NZ_JBITGY010000011.1"/>
</dbReference>
<evidence type="ECO:0000313" key="8">
    <source>
        <dbReference type="Proteomes" id="UP001612741"/>
    </source>
</evidence>
<evidence type="ECO:0000256" key="3">
    <source>
        <dbReference type="ARBA" id="ARBA00023125"/>
    </source>
</evidence>
<dbReference type="SUPFAM" id="SSF46785">
    <property type="entry name" value="Winged helix' DNA-binding domain"/>
    <property type="match status" value="1"/>
</dbReference>
<organism evidence="7 8">
    <name type="scientific">Nonomuraea typhae</name>
    <dbReference type="NCBI Taxonomy" id="2603600"/>
    <lineage>
        <taxon>Bacteria</taxon>
        <taxon>Bacillati</taxon>
        <taxon>Actinomycetota</taxon>
        <taxon>Actinomycetes</taxon>
        <taxon>Streptosporangiales</taxon>
        <taxon>Streptosporangiaceae</taxon>
        <taxon>Nonomuraea</taxon>
    </lineage>
</organism>
<evidence type="ECO:0000259" key="6">
    <source>
        <dbReference type="PROSITE" id="PS50931"/>
    </source>
</evidence>
<evidence type="ECO:0000313" key="7">
    <source>
        <dbReference type="EMBL" id="MFI6503047.1"/>
    </source>
</evidence>
<dbReference type="Gene3D" id="3.40.190.10">
    <property type="entry name" value="Periplasmic binding protein-like II"/>
    <property type="match status" value="2"/>
</dbReference>
<gene>
    <name evidence="7" type="ORF">ACIBG2_37095</name>
</gene>
<keyword evidence="3" id="KW-0238">DNA-binding</keyword>
<dbReference type="Proteomes" id="UP001612741">
    <property type="component" value="Unassembled WGS sequence"/>
</dbReference>
<name>A0ABW7Z4F3_9ACTN</name>
<dbReference type="Gene3D" id="1.10.10.10">
    <property type="entry name" value="Winged helix-like DNA-binding domain superfamily/Winged helix DNA-binding domain"/>
    <property type="match status" value="1"/>
</dbReference>
<sequence length="298" mass="32098">MLEKYELEAFLTLAEELHFGRTAARLHVTTARVSQTIKKLERRVGVPLFERSSRRVELSPVGRQLHEELRPAWELIGAAMERAAEAGRGITGTLTVAFVGAAAGQLVAAAAGEFSGRQPGCAVRIVEAQLGEVVPWLRDGVAELALTAFPMEAAGVVAGPVLVREARMLAVPAGHPFARRDGVSVEDLARVPVLRLPESVPESHREERTPRQTPAGRRITPGPVAATLHEALTLVGAGRGVFPVGAQTRRYYQRPDVAYVLLADAPPVEWGLMWRAGGGTARVLAFARAARDLLAARR</sequence>
<accession>A0ABW7Z4F3</accession>
<comment type="caution">
    <text evidence="7">The sequence shown here is derived from an EMBL/GenBank/DDBJ whole genome shotgun (WGS) entry which is preliminary data.</text>
</comment>
<proteinExistence type="inferred from homology"/>
<feature type="compositionally biased region" description="Basic and acidic residues" evidence="5">
    <location>
        <begin position="201"/>
        <end position="210"/>
    </location>
</feature>
<comment type="similarity">
    <text evidence="1">Belongs to the LysR transcriptional regulatory family.</text>
</comment>
<keyword evidence="4" id="KW-0804">Transcription</keyword>
<evidence type="ECO:0000256" key="2">
    <source>
        <dbReference type="ARBA" id="ARBA00023015"/>
    </source>
</evidence>
<evidence type="ECO:0000256" key="1">
    <source>
        <dbReference type="ARBA" id="ARBA00009437"/>
    </source>
</evidence>
<dbReference type="InterPro" id="IPR000847">
    <property type="entry name" value="LysR_HTH_N"/>
</dbReference>
<dbReference type="Pfam" id="PF00126">
    <property type="entry name" value="HTH_1"/>
    <property type="match status" value="1"/>
</dbReference>
<protein>
    <submittedName>
        <fullName evidence="7">LysR family transcriptional regulator</fullName>
    </submittedName>
</protein>
<dbReference type="SUPFAM" id="SSF53850">
    <property type="entry name" value="Periplasmic binding protein-like II"/>
    <property type="match status" value="1"/>
</dbReference>
<dbReference type="EMBL" id="JBITGY010000011">
    <property type="protein sequence ID" value="MFI6503047.1"/>
    <property type="molecule type" value="Genomic_DNA"/>
</dbReference>
<keyword evidence="8" id="KW-1185">Reference proteome</keyword>
<dbReference type="PANTHER" id="PTHR30346:SF0">
    <property type="entry name" value="HCA OPERON TRANSCRIPTIONAL ACTIVATOR HCAR"/>
    <property type="match status" value="1"/>
</dbReference>
<feature type="domain" description="HTH lysR-type" evidence="6">
    <location>
        <begin position="1"/>
        <end position="59"/>
    </location>
</feature>